<organism evidence="2 3">
    <name type="scientific">Paenibacillus mucilaginosus (strain KNP414)</name>
    <dbReference type="NCBI Taxonomy" id="1036673"/>
    <lineage>
        <taxon>Bacteria</taxon>
        <taxon>Bacillati</taxon>
        <taxon>Bacillota</taxon>
        <taxon>Bacilli</taxon>
        <taxon>Bacillales</taxon>
        <taxon>Paenibacillaceae</taxon>
        <taxon>Paenibacillus</taxon>
    </lineage>
</organism>
<reference evidence="2 3" key="2">
    <citation type="journal article" date="2013" name="Genome Announc.">
        <title>Genome Sequence of Growth-Improving Paenibacillus mucilaginosus Strain KNP414.</title>
        <authorList>
            <person name="Lu J.J."/>
            <person name="Wang J.F."/>
            <person name="Hu X.F."/>
        </authorList>
    </citation>
    <scope>NUCLEOTIDE SEQUENCE [LARGE SCALE GENOMIC DNA]</scope>
    <source>
        <strain evidence="2 3">KNP414</strain>
    </source>
</reference>
<evidence type="ECO:0000313" key="2">
    <source>
        <dbReference type="EMBL" id="AEI44241.1"/>
    </source>
</evidence>
<dbReference type="HOGENOM" id="CLU_1902489_0_0_9"/>
<dbReference type="RefSeq" id="WP_013919394.1">
    <property type="nucleotide sequence ID" value="NC_015690.1"/>
</dbReference>
<reference evidence="3" key="1">
    <citation type="submission" date="2011-06" db="EMBL/GenBank/DDBJ databases">
        <title>Complete genome sequence of Paenibacillus mucilaginosus KNP414.</title>
        <authorList>
            <person name="Wang J."/>
            <person name="Hu S."/>
            <person name="Hu X."/>
            <person name="Zhang B."/>
            <person name="Dong D."/>
            <person name="Zhang S."/>
            <person name="Zhao K."/>
            <person name="Wu D."/>
        </authorList>
    </citation>
    <scope>NUCLEOTIDE SEQUENCE [LARGE SCALE GENOMIC DNA]</scope>
    <source>
        <strain evidence="3">KNP414</strain>
    </source>
</reference>
<gene>
    <name evidence="2" type="ordered locus">KNP414_05717</name>
</gene>
<evidence type="ECO:0000313" key="3">
    <source>
        <dbReference type="Proteomes" id="UP000006620"/>
    </source>
</evidence>
<feature type="region of interest" description="Disordered" evidence="1">
    <location>
        <begin position="78"/>
        <end position="102"/>
    </location>
</feature>
<dbReference type="KEGG" id="pms:KNP414_05717"/>
<dbReference type="PATRIC" id="fig|1036673.3.peg.5311"/>
<name>F8FMS0_PAEMK</name>
<accession>F8FMS0</accession>
<sequence>MNPQSLHANRTVEPEGPAHAHEFRIRTAPALGHTHHMLLYTYAVNGTGEDGHIHMFQGHTLMADGSHFHRVTGQTGPAIPLPGGKHYHEASGELDDEPFQPKGGYYTTMLSVPRHVHGYAGRSGPPIGTEPPGW</sequence>
<dbReference type="AlphaFoldDB" id="F8FMS0"/>
<evidence type="ECO:0000256" key="1">
    <source>
        <dbReference type="SAM" id="MobiDB-lite"/>
    </source>
</evidence>
<evidence type="ECO:0008006" key="4">
    <source>
        <dbReference type="Google" id="ProtNLM"/>
    </source>
</evidence>
<dbReference type="Proteomes" id="UP000006620">
    <property type="component" value="Chromosome"/>
</dbReference>
<dbReference type="EMBL" id="CP002869">
    <property type="protein sequence ID" value="AEI44241.1"/>
    <property type="molecule type" value="Genomic_DNA"/>
</dbReference>
<protein>
    <recommendedName>
        <fullName evidence="4">YmaF</fullName>
    </recommendedName>
</protein>
<proteinExistence type="predicted"/>